<sequence length="346" mass="36239">MKPSGSAARVGRLLRFLGGHGETGYSLSELARAVGIDKSTCQAMLLALVEQGFVHRDDGHRTYALGPSALAVAAADGDRARLVRLARAELESLTADLDLETFATTTFAGSLLVLARVPRSALFGLSMRVGQTLPLRPPVGAVHLAWAPPAAVDVWLPAAGPTPASGFLADVTPETCADTAPAGEAERAAGAGGVSAGEVRADAFAAGVVPDPAWAVEPACRHRRVLDAVRARGYSVTADDALRWRLRDVVDQVADAPADPGPRRERDELLRTLAEREYEILDPDEAKSWPVGEICAPVFGRDGRVAVAVGLVAARTLDTAGRAAMVDRLLLASTRLTALTGGRPPD</sequence>
<keyword evidence="7" id="KW-1185">Reference proteome</keyword>
<protein>
    <submittedName>
        <fullName evidence="6">Transcription regulator protein</fullName>
    </submittedName>
</protein>
<dbReference type="SUPFAM" id="SSF55781">
    <property type="entry name" value="GAF domain-like"/>
    <property type="match status" value="1"/>
</dbReference>
<evidence type="ECO:0000313" key="6">
    <source>
        <dbReference type="EMBL" id="CAJ59422.1"/>
    </source>
</evidence>
<evidence type="ECO:0000313" key="7">
    <source>
        <dbReference type="Proteomes" id="UP000000657"/>
    </source>
</evidence>
<proteinExistence type="predicted"/>
<dbReference type="InterPro" id="IPR005471">
    <property type="entry name" value="Tscrpt_reg_IclR_N"/>
</dbReference>
<dbReference type="PANTHER" id="PTHR30136:SF8">
    <property type="entry name" value="TRANSCRIPTIONAL REGULATORY PROTEIN"/>
    <property type="match status" value="1"/>
</dbReference>
<dbReference type="InterPro" id="IPR036388">
    <property type="entry name" value="WH-like_DNA-bd_sf"/>
</dbReference>
<keyword evidence="1" id="KW-0805">Transcription regulation</keyword>
<gene>
    <name evidence="6" type="ordered locus">FRAAL0752</name>
</gene>
<evidence type="ECO:0000259" key="4">
    <source>
        <dbReference type="PROSITE" id="PS51077"/>
    </source>
</evidence>
<feature type="domain" description="IclR-ED" evidence="5">
    <location>
        <begin position="61"/>
        <end position="342"/>
    </location>
</feature>
<dbReference type="PROSITE" id="PS51077">
    <property type="entry name" value="HTH_ICLR"/>
    <property type="match status" value="1"/>
</dbReference>
<dbReference type="Pfam" id="PF09339">
    <property type="entry name" value="HTH_IclR"/>
    <property type="match status" value="1"/>
</dbReference>
<dbReference type="InterPro" id="IPR050707">
    <property type="entry name" value="HTH_MetabolicPath_Reg"/>
</dbReference>
<evidence type="ECO:0000256" key="3">
    <source>
        <dbReference type="ARBA" id="ARBA00023163"/>
    </source>
</evidence>
<dbReference type="STRING" id="326424.FRAAL0752"/>
<name>Q0RSN6_FRAAA</name>
<dbReference type="GO" id="GO:0045892">
    <property type="term" value="P:negative regulation of DNA-templated transcription"/>
    <property type="evidence" value="ECO:0007669"/>
    <property type="project" value="TreeGrafter"/>
</dbReference>
<organism evidence="6 7">
    <name type="scientific">Frankia alni (strain DSM 45986 / CECT 9034 / ACN14a)</name>
    <dbReference type="NCBI Taxonomy" id="326424"/>
    <lineage>
        <taxon>Bacteria</taxon>
        <taxon>Bacillati</taxon>
        <taxon>Actinomycetota</taxon>
        <taxon>Actinomycetes</taxon>
        <taxon>Frankiales</taxon>
        <taxon>Frankiaceae</taxon>
        <taxon>Frankia</taxon>
    </lineage>
</organism>
<dbReference type="Gene3D" id="1.10.10.10">
    <property type="entry name" value="Winged helix-like DNA-binding domain superfamily/Winged helix DNA-binding domain"/>
    <property type="match status" value="1"/>
</dbReference>
<dbReference type="PANTHER" id="PTHR30136">
    <property type="entry name" value="HELIX-TURN-HELIX TRANSCRIPTIONAL REGULATOR, ICLR FAMILY"/>
    <property type="match status" value="1"/>
</dbReference>
<dbReference type="SUPFAM" id="SSF46785">
    <property type="entry name" value="Winged helix' DNA-binding domain"/>
    <property type="match status" value="1"/>
</dbReference>
<accession>Q0RSN6</accession>
<dbReference type="InterPro" id="IPR029016">
    <property type="entry name" value="GAF-like_dom_sf"/>
</dbReference>
<dbReference type="Proteomes" id="UP000000657">
    <property type="component" value="Chromosome"/>
</dbReference>
<dbReference type="GO" id="GO:0003700">
    <property type="term" value="F:DNA-binding transcription factor activity"/>
    <property type="evidence" value="ECO:0007669"/>
    <property type="project" value="TreeGrafter"/>
</dbReference>
<keyword evidence="2" id="KW-0238">DNA-binding</keyword>
<feature type="domain" description="HTH iclR-type" evidence="4">
    <location>
        <begin position="4"/>
        <end position="67"/>
    </location>
</feature>
<keyword evidence="3" id="KW-0804">Transcription</keyword>
<evidence type="ECO:0000256" key="1">
    <source>
        <dbReference type="ARBA" id="ARBA00023015"/>
    </source>
</evidence>
<dbReference type="PROSITE" id="PS51078">
    <property type="entry name" value="ICLR_ED"/>
    <property type="match status" value="1"/>
</dbReference>
<dbReference type="AlphaFoldDB" id="Q0RSN6"/>
<dbReference type="GO" id="GO:0003677">
    <property type="term" value="F:DNA binding"/>
    <property type="evidence" value="ECO:0007669"/>
    <property type="project" value="UniProtKB-KW"/>
</dbReference>
<evidence type="ECO:0000259" key="5">
    <source>
        <dbReference type="PROSITE" id="PS51078"/>
    </source>
</evidence>
<dbReference type="HOGENOM" id="CLU_062618_5_1_11"/>
<dbReference type="KEGG" id="fal:FRAAL0752"/>
<reference evidence="6 7" key="1">
    <citation type="journal article" date="2007" name="Genome Res.">
        <title>Genome characteristics of facultatively symbiotic Frankia sp. strains reflect host range and host plant biogeography.</title>
        <authorList>
            <person name="Normand P."/>
            <person name="Lapierre P."/>
            <person name="Tisa L.S."/>
            <person name="Gogarten J.P."/>
            <person name="Alloisio N."/>
            <person name="Bagnarol E."/>
            <person name="Bassi C.A."/>
            <person name="Berry A.M."/>
            <person name="Bickhart D.M."/>
            <person name="Choisne N."/>
            <person name="Couloux A."/>
            <person name="Cournoyer B."/>
            <person name="Cruveiller S."/>
            <person name="Daubin V."/>
            <person name="Demange N."/>
            <person name="Francino M.P."/>
            <person name="Goltsman E."/>
            <person name="Huang Y."/>
            <person name="Kopp O.R."/>
            <person name="Labarre L."/>
            <person name="Lapidus A."/>
            <person name="Lavire C."/>
            <person name="Marechal J."/>
            <person name="Martinez M."/>
            <person name="Mastronunzio J.E."/>
            <person name="Mullin B.C."/>
            <person name="Niemann J."/>
            <person name="Pujic P."/>
            <person name="Rawnsley T."/>
            <person name="Rouy Z."/>
            <person name="Schenowitz C."/>
            <person name="Sellstedt A."/>
            <person name="Tavares F."/>
            <person name="Tomkins J.P."/>
            <person name="Vallenet D."/>
            <person name="Valverde C."/>
            <person name="Wall L.G."/>
            <person name="Wang Y."/>
            <person name="Medigue C."/>
            <person name="Benson D.R."/>
        </authorList>
    </citation>
    <scope>NUCLEOTIDE SEQUENCE [LARGE SCALE GENOMIC DNA]</scope>
    <source>
        <strain evidence="7">DSM 45986 / CECT 9034 / ACN14a</strain>
    </source>
</reference>
<evidence type="ECO:0000256" key="2">
    <source>
        <dbReference type="ARBA" id="ARBA00023125"/>
    </source>
</evidence>
<dbReference type="InterPro" id="IPR014757">
    <property type="entry name" value="Tscrpt_reg_IclR_C"/>
</dbReference>
<dbReference type="EMBL" id="CT573213">
    <property type="protein sequence ID" value="CAJ59422.1"/>
    <property type="molecule type" value="Genomic_DNA"/>
</dbReference>
<dbReference type="eggNOG" id="COG1414">
    <property type="taxonomic scope" value="Bacteria"/>
</dbReference>
<dbReference type="SMART" id="SM00346">
    <property type="entry name" value="HTH_ICLR"/>
    <property type="match status" value="1"/>
</dbReference>
<dbReference type="Gene3D" id="3.30.450.40">
    <property type="match status" value="1"/>
</dbReference>
<dbReference type="InterPro" id="IPR036390">
    <property type="entry name" value="WH_DNA-bd_sf"/>
</dbReference>